<evidence type="ECO:0000256" key="4">
    <source>
        <dbReference type="ARBA" id="ARBA00022989"/>
    </source>
</evidence>
<keyword evidence="3 7" id="KW-0812">Transmembrane</keyword>
<evidence type="ECO:0000313" key="10">
    <source>
        <dbReference type="Proteomes" id="UP000673375"/>
    </source>
</evidence>
<evidence type="ECO:0000256" key="2">
    <source>
        <dbReference type="ARBA" id="ARBA00022475"/>
    </source>
</evidence>
<comment type="similarity">
    <text evidence="6">Belongs to the ABC-4 integral membrane protein family.</text>
</comment>
<dbReference type="EMBL" id="JAEDXU010000001">
    <property type="protein sequence ID" value="MBP1045032.1"/>
    <property type="molecule type" value="Genomic_DNA"/>
</dbReference>
<dbReference type="RefSeq" id="WP_209555820.1">
    <property type="nucleotide sequence ID" value="NZ_JAEDXU010000001.1"/>
</dbReference>
<dbReference type="InterPro" id="IPR050250">
    <property type="entry name" value="Macrolide_Exporter_MacB"/>
</dbReference>
<evidence type="ECO:0000256" key="6">
    <source>
        <dbReference type="ARBA" id="ARBA00038076"/>
    </source>
</evidence>
<feature type="transmembrane region" description="Helical" evidence="7">
    <location>
        <begin position="442"/>
        <end position="462"/>
    </location>
</feature>
<feature type="transmembrane region" description="Helical" evidence="7">
    <location>
        <begin position="718"/>
        <end position="739"/>
    </location>
</feature>
<dbReference type="Proteomes" id="UP000673375">
    <property type="component" value="Unassembled WGS sequence"/>
</dbReference>
<evidence type="ECO:0000256" key="3">
    <source>
        <dbReference type="ARBA" id="ARBA00022692"/>
    </source>
</evidence>
<gene>
    <name evidence="9" type="ORF">I6N96_01980</name>
</gene>
<keyword evidence="5 7" id="KW-0472">Membrane</keyword>
<keyword evidence="4 7" id="KW-1133">Transmembrane helix</keyword>
<evidence type="ECO:0000256" key="7">
    <source>
        <dbReference type="SAM" id="Phobius"/>
    </source>
</evidence>
<feature type="domain" description="ABC3 transporter permease C-terminal" evidence="8">
    <location>
        <begin position="269"/>
        <end position="393"/>
    </location>
</feature>
<dbReference type="InterPro" id="IPR003838">
    <property type="entry name" value="ABC3_permease_C"/>
</dbReference>
<feature type="transmembrane region" description="Helical" evidence="7">
    <location>
        <begin position="264"/>
        <end position="286"/>
    </location>
</feature>
<dbReference type="Pfam" id="PF02687">
    <property type="entry name" value="FtsX"/>
    <property type="match status" value="2"/>
</dbReference>
<evidence type="ECO:0000256" key="5">
    <source>
        <dbReference type="ARBA" id="ARBA00023136"/>
    </source>
</evidence>
<feature type="transmembrane region" description="Helical" evidence="7">
    <location>
        <begin position="314"/>
        <end position="341"/>
    </location>
</feature>
<feature type="transmembrane region" description="Helical" evidence="7">
    <location>
        <begin position="805"/>
        <end position="829"/>
    </location>
</feature>
<feature type="domain" description="ABC3 transporter permease C-terminal" evidence="8">
    <location>
        <begin position="723"/>
        <end position="837"/>
    </location>
</feature>
<reference evidence="9 10" key="1">
    <citation type="submission" date="2020-12" db="EMBL/GenBank/DDBJ databases">
        <title>Vagococcus allomyrinae sp. nov. and Enterococcus lavae sp. nov., isolated from the larvae of Allomyrina dichotoma.</title>
        <authorList>
            <person name="Lee S.D."/>
        </authorList>
    </citation>
    <scope>NUCLEOTIDE SEQUENCE [LARGE SCALE GENOMIC DNA]</scope>
    <source>
        <strain evidence="9 10">BWM-S5</strain>
    </source>
</reference>
<sequence>MNILNKVTLANLKKNRTRTLVTIIGVILSVAMVTAVTTSIVSLQDHMVKNTISSTGNWQIRFMDISKKEADTLQKDSDVEKTFSTKTFGYSPLAETDKSDNPFLSIEGYSQEAFKELPYTLSQGELPKDETEILLPINYQTTLEEPYKIGDLVTFKLGQESIIADNETHEAVDPSTYATDDEQTYKVVGFVEWGIDKVYSEPCYFAVSGLTDTQTAITQYIALKNPKNIYDFSKKYESMTYQHNRPLLQSLGITGNDSFRKMSFYLGTILILLIGIGSILLINNSFAISINERLKQFGVLSSVGATKKQLRTSVLFEGAVIGVIGIPLGLLFGFSGLWITFKLLEDKFGAFGSVNLLTLKFSWQAIAISIITSILTIYISAYLPARKALKKPIISSIRQTDQIKLSGKKIRTPKIIQKLFGLEGTIALKNFKRNKKAYRSTIISLFVSIVLFISTASFSMYLTSGVTQSMDLTEADIMYTSYGEMNKEKAAEFFDRASDIPEAEEAAWQQNAHFSVDLSKEELSSEYTDYLQEEGSDYEQQLDTAPLSVQIIDDETFKSYLKEQGLTEAEYFRPEDPKVLAVQTISMFSSTSQRMVKFNMFKSAEPLTLDLLRYTENGSEQTGKTLTLSTFVEQGPKLLTSTYSYGLTAVLPESQASLLPKAENDDFFTFSFKAADSKALTEKLTVLLQQMNLPADRGLSDVASYQETDRNMVFIVNVFSYGFIALMTLITIANVFNTISTSIQLRRRELAMLESVGMTKKSINKMMRFECLYYGFKSLLYGLPVAFGVTYLIYTSIAVAMDQPFRLPIASVLVSILSVFLIVFITMLYSVHKLRKVDLIDSLRTETV</sequence>
<evidence type="ECO:0000313" key="9">
    <source>
        <dbReference type="EMBL" id="MBP1045032.1"/>
    </source>
</evidence>
<comment type="subcellular location">
    <subcellularLocation>
        <location evidence="1">Cell membrane</location>
        <topology evidence="1">Multi-pass membrane protein</topology>
    </subcellularLocation>
</comment>
<comment type="caution">
    <text evidence="9">The sequence shown here is derived from an EMBL/GenBank/DDBJ whole genome shotgun (WGS) entry which is preliminary data.</text>
</comment>
<protein>
    <submittedName>
        <fullName evidence="9">ABC transporter permease</fullName>
    </submittedName>
</protein>
<dbReference type="PANTHER" id="PTHR30572:SF4">
    <property type="entry name" value="ABC TRANSPORTER PERMEASE YTRF"/>
    <property type="match status" value="1"/>
</dbReference>
<keyword evidence="10" id="KW-1185">Reference proteome</keyword>
<dbReference type="PANTHER" id="PTHR30572">
    <property type="entry name" value="MEMBRANE COMPONENT OF TRANSPORTER-RELATED"/>
    <property type="match status" value="1"/>
</dbReference>
<feature type="transmembrane region" description="Helical" evidence="7">
    <location>
        <begin position="20"/>
        <end position="43"/>
    </location>
</feature>
<keyword evidence="2" id="KW-1003">Cell membrane</keyword>
<accession>A0ABS4CET7</accession>
<name>A0ABS4CET7_9ENTE</name>
<feature type="transmembrane region" description="Helical" evidence="7">
    <location>
        <begin position="771"/>
        <end position="793"/>
    </location>
</feature>
<organism evidence="9 10">
    <name type="scientific">Enterococcus larvae</name>
    <dbReference type="NCBI Taxonomy" id="2794352"/>
    <lineage>
        <taxon>Bacteria</taxon>
        <taxon>Bacillati</taxon>
        <taxon>Bacillota</taxon>
        <taxon>Bacilli</taxon>
        <taxon>Lactobacillales</taxon>
        <taxon>Enterococcaceae</taxon>
        <taxon>Enterococcus</taxon>
    </lineage>
</organism>
<evidence type="ECO:0000259" key="8">
    <source>
        <dbReference type="Pfam" id="PF02687"/>
    </source>
</evidence>
<evidence type="ECO:0000256" key="1">
    <source>
        <dbReference type="ARBA" id="ARBA00004651"/>
    </source>
</evidence>
<feature type="transmembrane region" description="Helical" evidence="7">
    <location>
        <begin position="361"/>
        <end position="383"/>
    </location>
</feature>
<proteinExistence type="inferred from homology"/>